<protein>
    <submittedName>
        <fullName evidence="2">Uncharacterized protein</fullName>
    </submittedName>
</protein>
<evidence type="ECO:0000313" key="3">
    <source>
        <dbReference type="Proteomes" id="UP000594263"/>
    </source>
</evidence>
<name>A0A7N0UCR8_KALFE</name>
<evidence type="ECO:0000313" key="2">
    <source>
        <dbReference type="EnsemblPlants" id="Kaladp0061s0035.1.v1.1.CDS.1"/>
    </source>
</evidence>
<accession>A0A7N0UCR8</accession>
<evidence type="ECO:0000256" key="1">
    <source>
        <dbReference type="SAM" id="MobiDB-lite"/>
    </source>
</evidence>
<feature type="compositionally biased region" description="Pro residues" evidence="1">
    <location>
        <begin position="37"/>
        <end position="52"/>
    </location>
</feature>
<reference evidence="2" key="1">
    <citation type="submission" date="2021-01" db="UniProtKB">
        <authorList>
            <consortium name="EnsemblPlants"/>
        </authorList>
    </citation>
    <scope>IDENTIFICATION</scope>
</reference>
<dbReference type="Gramene" id="Kaladp0061s0035.1.v1.1">
    <property type="protein sequence ID" value="Kaladp0061s0035.1.v1.1.CDS.1"/>
    <property type="gene ID" value="Kaladp0061s0035.v1.1"/>
</dbReference>
<keyword evidence="3" id="KW-1185">Reference proteome</keyword>
<feature type="region of interest" description="Disordered" evidence="1">
    <location>
        <begin position="37"/>
        <end position="59"/>
    </location>
</feature>
<dbReference type="AlphaFoldDB" id="A0A7N0UCR8"/>
<sequence length="59" mass="6696">MNLDIMVSRFIFPNEPTYQPNRHRLKINRCIIPFLSPSPPTGVPPTQAPTLPPSSYSLF</sequence>
<dbReference type="Proteomes" id="UP000594263">
    <property type="component" value="Unplaced"/>
</dbReference>
<proteinExistence type="predicted"/>
<dbReference type="EnsemblPlants" id="Kaladp0061s0035.1.v1.1">
    <property type="protein sequence ID" value="Kaladp0061s0035.1.v1.1.CDS.1"/>
    <property type="gene ID" value="Kaladp0061s0035.v1.1"/>
</dbReference>
<organism evidence="2 3">
    <name type="scientific">Kalanchoe fedtschenkoi</name>
    <name type="common">Lavender scallops</name>
    <name type="synonym">South American air plant</name>
    <dbReference type="NCBI Taxonomy" id="63787"/>
    <lineage>
        <taxon>Eukaryota</taxon>
        <taxon>Viridiplantae</taxon>
        <taxon>Streptophyta</taxon>
        <taxon>Embryophyta</taxon>
        <taxon>Tracheophyta</taxon>
        <taxon>Spermatophyta</taxon>
        <taxon>Magnoliopsida</taxon>
        <taxon>eudicotyledons</taxon>
        <taxon>Gunneridae</taxon>
        <taxon>Pentapetalae</taxon>
        <taxon>Saxifragales</taxon>
        <taxon>Crassulaceae</taxon>
        <taxon>Kalanchoe</taxon>
    </lineage>
</organism>